<feature type="transmembrane region" description="Helical" evidence="1">
    <location>
        <begin position="254"/>
        <end position="275"/>
    </location>
</feature>
<feature type="transmembrane region" description="Helical" evidence="1">
    <location>
        <begin position="132"/>
        <end position="151"/>
    </location>
</feature>
<feature type="transmembrane region" description="Helical" evidence="1">
    <location>
        <begin position="307"/>
        <end position="331"/>
    </location>
</feature>
<keyword evidence="1" id="KW-0256">Endoplasmic reticulum</keyword>
<keyword evidence="1" id="KW-0337">GPI-anchor biosynthesis</keyword>
<dbReference type="Pfam" id="PF04987">
    <property type="entry name" value="PigN"/>
    <property type="match status" value="1"/>
</dbReference>
<dbReference type="GO" id="GO:0006506">
    <property type="term" value="P:GPI anchor biosynthetic process"/>
    <property type="evidence" value="ECO:0007669"/>
    <property type="project" value="UniProtKB-UniPathway"/>
</dbReference>
<comment type="similarity">
    <text evidence="1">Belongs to the PIGG/PIGN/PIGO family. PIGN subfamily.</text>
</comment>
<accession>A0A1D6HBK9</accession>
<keyword evidence="1" id="KW-1133">Transmembrane helix</keyword>
<feature type="transmembrane region" description="Helical" evidence="1">
    <location>
        <begin position="79"/>
        <end position="99"/>
    </location>
</feature>
<feature type="transmembrane region" description="Helical" evidence="1">
    <location>
        <begin position="106"/>
        <end position="126"/>
    </location>
</feature>
<evidence type="ECO:0000256" key="1">
    <source>
        <dbReference type="RuleBase" id="RU367138"/>
    </source>
</evidence>
<dbReference type="EC" id="2.-.-.-" evidence="1"/>
<comment type="pathway">
    <text evidence="1">Glycolipid biosynthesis; glycosylphosphatidylinositol-anchor biosynthesis.</text>
</comment>
<comment type="caution">
    <text evidence="1">Lacks conserved residue(s) required for the propagation of feature annotation.</text>
</comment>
<dbReference type="InterPro" id="IPR007070">
    <property type="entry name" value="GPI_EtnP_transferase_1"/>
</dbReference>
<comment type="subcellular location">
    <subcellularLocation>
        <location evidence="1">Endoplasmic reticulum membrane</location>
        <topology evidence="1">Multi-pass membrane protein</topology>
    </subcellularLocation>
</comment>
<keyword evidence="1" id="KW-0472">Membrane</keyword>
<proteinExistence type="inferred from homology"/>
<protein>
    <recommendedName>
        <fullName evidence="1">GPI ethanolamine phosphate transferase 1</fullName>
        <ecNumber evidence="1">2.-.-.-</ecNumber>
    </recommendedName>
</protein>
<feature type="transmembrane region" description="Helical" evidence="1">
    <location>
        <begin position="172"/>
        <end position="191"/>
    </location>
</feature>
<evidence type="ECO:0000259" key="2">
    <source>
        <dbReference type="Pfam" id="PF04987"/>
    </source>
</evidence>
<keyword evidence="1" id="KW-0812">Transmembrane</keyword>
<sequence>MGLSSILLLLEKSPLLYHAYVLCTIFLWTRIVQKIDFLKSVWRELANMPFKYIFNLLTSSVVALLVLEFLVMSFFDRKIYTWCFLVLGILGSTYVALFIQASAALAIYIWLACWFLSVFTLMPAEIPENNNLVIFSGGLIILIGLASRWIKSNSSSFWLYLTRANKRDPQSFKLYFVQVILVAISSIMVWLSTSHRSQNRELLSLHQFINWSVAGVAMVLPLFSPPSVLSRLTSIFLGFAPPFLLLSIGYEAVFYSAFAMVLIGWIFVESANLYCSEESGSARRRSLADNSVFGYEERHLRLSDLRIPLLFVILFNVAFFGTGNFASIASFEISSVYRFITVFSPFLMAGLLIFKLFIPFMLVIADVRLVRSPRSSVSHGWAVIFL</sequence>
<feature type="domain" description="GPI ethanolamine phosphate transferase 1 C-terminal" evidence="2">
    <location>
        <begin position="4"/>
        <end position="370"/>
    </location>
</feature>
<dbReference type="PANTHER" id="PTHR12250:SF0">
    <property type="entry name" value="GPI ETHANOLAMINE PHOSPHATE TRANSFERASE 1"/>
    <property type="match status" value="1"/>
</dbReference>
<comment type="function">
    <text evidence="1">Ethanolamine phosphate transferase involved in glycosylphosphatidylinositol-anchor biosynthesis. Transfers ethanolamine phosphate to the first alpha-1,4-linked mannose of the glycosylphosphatidylinositol precursor of GPI-anchor.</text>
</comment>
<feature type="transmembrane region" description="Helical" evidence="1">
    <location>
        <begin position="203"/>
        <end position="223"/>
    </location>
</feature>
<feature type="transmembrane region" description="Helical" evidence="1">
    <location>
        <begin position="15"/>
        <end position="32"/>
    </location>
</feature>
<dbReference type="PANTHER" id="PTHR12250">
    <property type="entry name" value="PHOSPHATIDYLINOSITOL GLYCAN, CLASS N"/>
    <property type="match status" value="1"/>
</dbReference>
<gene>
    <name evidence="3" type="ORF">ZEAMMB73_Zm00001d016990</name>
</gene>
<name>A0A1D6HBK9_MAIZE</name>
<feature type="transmembrane region" description="Helical" evidence="1">
    <location>
        <begin position="52"/>
        <end position="73"/>
    </location>
</feature>
<dbReference type="GO" id="GO:0005789">
    <property type="term" value="C:endoplasmic reticulum membrane"/>
    <property type="evidence" value="ECO:0007669"/>
    <property type="project" value="UniProtKB-SubCell"/>
</dbReference>
<dbReference type="AlphaFoldDB" id="A0A1D6HBK9"/>
<dbReference type="GO" id="GO:0051377">
    <property type="term" value="F:mannose-ethanolamine phosphotransferase activity"/>
    <property type="evidence" value="ECO:0007669"/>
    <property type="project" value="UniProtKB-UniRule"/>
</dbReference>
<keyword evidence="1 3" id="KW-0808">Transferase</keyword>
<dbReference type="EMBL" id="CM000781">
    <property type="protein sequence ID" value="AQK72084.1"/>
    <property type="molecule type" value="Genomic_DNA"/>
</dbReference>
<dbReference type="UniPathway" id="UPA00196"/>
<dbReference type="InterPro" id="IPR017852">
    <property type="entry name" value="GPI_EtnP_transferase_1_C"/>
</dbReference>
<organism evidence="3">
    <name type="scientific">Zea mays</name>
    <name type="common">Maize</name>
    <dbReference type="NCBI Taxonomy" id="4577"/>
    <lineage>
        <taxon>Eukaryota</taxon>
        <taxon>Viridiplantae</taxon>
        <taxon>Streptophyta</taxon>
        <taxon>Embryophyta</taxon>
        <taxon>Tracheophyta</taxon>
        <taxon>Spermatophyta</taxon>
        <taxon>Magnoliopsida</taxon>
        <taxon>Liliopsida</taxon>
        <taxon>Poales</taxon>
        <taxon>Poaceae</taxon>
        <taxon>PACMAD clade</taxon>
        <taxon>Panicoideae</taxon>
        <taxon>Andropogonodae</taxon>
        <taxon>Andropogoneae</taxon>
        <taxon>Tripsacinae</taxon>
        <taxon>Zea</taxon>
    </lineage>
</organism>
<reference evidence="3" key="1">
    <citation type="submission" date="2015-12" db="EMBL/GenBank/DDBJ databases">
        <title>Update maize B73 reference genome by single molecule sequencing technologies.</title>
        <authorList>
            <consortium name="Maize Genome Sequencing Project"/>
            <person name="Ware D."/>
        </authorList>
    </citation>
    <scope>NUCLEOTIDE SEQUENCE</scope>
    <source>
        <tissue evidence="3">Seedling</tissue>
    </source>
</reference>
<evidence type="ECO:0000313" key="3">
    <source>
        <dbReference type="EMBL" id="AQK72084.1"/>
    </source>
</evidence>
<feature type="transmembrane region" description="Helical" evidence="1">
    <location>
        <begin position="343"/>
        <end position="365"/>
    </location>
</feature>
<dbReference type="ExpressionAtlas" id="A0A1D6HBK9">
    <property type="expression patterns" value="baseline and differential"/>
</dbReference>